<sequence length="529" mass="55565">MPLPGPTGVQDTGAAILRSRTLGTTASGGDAGAQPGDSRWVDSGFGFVEQQIWDGARWVSTGETEPIRDTGGTGGAGRTQFQSERALDEAQARLASANAALAELEAAGTQPISPFQKQQLELDRLRAENDIKALIFSQIGAERRTLIQEKGAERGRQTELAGRDVFKFTASLRGRAAGSAPTPTDVFKQQGAEFLNQPLPQFDINSSLPELQAGLSALQKLEAPQGQGLFGLAHGGTIQMEKGADGKFGQKQAFFVGENPDGTINDTTEILITGGGKTEVIPISGGAQGGLDIPNLNLGGFPDLLSFLRGSTGVQGFLRRPGLGGKTIGVNDVLLPGQAASLGARQRGLGGFVRQAGTRGVFMITPEGLRLVPDPESLRALGGEQFEQLAPSAFSRLESGIGQGTAFTSAEARSFELPSPNFASEFEAFGQPLNTRQGFLELAATNPDFSEANAIALSNRIGFLPAPAKIARQIGIGGANLDDAEISGLLSLYNLAGVPQETFFRQIEAATPTGRFSRPQRIGFTGARF</sequence>
<proteinExistence type="predicted"/>
<reference evidence="1" key="1">
    <citation type="journal article" date="2015" name="Nature">
        <title>Complex archaea that bridge the gap between prokaryotes and eukaryotes.</title>
        <authorList>
            <person name="Spang A."/>
            <person name="Saw J.H."/>
            <person name="Jorgensen S.L."/>
            <person name="Zaremba-Niedzwiedzka K."/>
            <person name="Martijn J."/>
            <person name="Lind A.E."/>
            <person name="van Eijk R."/>
            <person name="Schleper C."/>
            <person name="Guy L."/>
            <person name="Ettema T.J."/>
        </authorList>
    </citation>
    <scope>NUCLEOTIDE SEQUENCE</scope>
</reference>
<dbReference type="EMBL" id="LAZR01002603">
    <property type="protein sequence ID" value="KKN27951.1"/>
    <property type="molecule type" value="Genomic_DNA"/>
</dbReference>
<name>A0A0F9RSI7_9ZZZZ</name>
<evidence type="ECO:0000313" key="1">
    <source>
        <dbReference type="EMBL" id="KKN27951.1"/>
    </source>
</evidence>
<dbReference type="AlphaFoldDB" id="A0A0F9RSI7"/>
<protein>
    <submittedName>
        <fullName evidence="1">Uncharacterized protein</fullName>
    </submittedName>
</protein>
<accession>A0A0F9RSI7</accession>
<comment type="caution">
    <text evidence="1">The sequence shown here is derived from an EMBL/GenBank/DDBJ whole genome shotgun (WGS) entry which is preliminary data.</text>
</comment>
<gene>
    <name evidence="1" type="ORF">LCGC14_0859410</name>
</gene>
<organism evidence="1">
    <name type="scientific">marine sediment metagenome</name>
    <dbReference type="NCBI Taxonomy" id="412755"/>
    <lineage>
        <taxon>unclassified sequences</taxon>
        <taxon>metagenomes</taxon>
        <taxon>ecological metagenomes</taxon>
    </lineage>
</organism>